<proteinExistence type="predicted"/>
<comment type="caution">
    <text evidence="1">The sequence shown here is derived from an EMBL/GenBank/DDBJ whole genome shotgun (WGS) entry which is preliminary data.</text>
</comment>
<dbReference type="AlphaFoldDB" id="A0AAN8SXL3"/>
<evidence type="ECO:0000313" key="1">
    <source>
        <dbReference type="EMBL" id="KAK6775804.1"/>
    </source>
</evidence>
<dbReference type="EMBL" id="JBANQN010000011">
    <property type="protein sequence ID" value="KAK6775804.1"/>
    <property type="molecule type" value="Genomic_DNA"/>
</dbReference>
<gene>
    <name evidence="1" type="ORF">RDI58_026805</name>
</gene>
<keyword evidence="2" id="KW-1185">Reference proteome</keyword>
<reference evidence="1 2" key="1">
    <citation type="submission" date="2024-02" db="EMBL/GenBank/DDBJ databases">
        <title>de novo genome assembly of Solanum bulbocastanum strain 11H21.</title>
        <authorList>
            <person name="Hosaka A.J."/>
        </authorList>
    </citation>
    <scope>NUCLEOTIDE SEQUENCE [LARGE SCALE GENOMIC DNA]</scope>
    <source>
        <tissue evidence="1">Young leaves</tissue>
    </source>
</reference>
<evidence type="ECO:0000313" key="2">
    <source>
        <dbReference type="Proteomes" id="UP001371456"/>
    </source>
</evidence>
<organism evidence="1 2">
    <name type="scientific">Solanum bulbocastanum</name>
    <name type="common">Wild potato</name>
    <dbReference type="NCBI Taxonomy" id="147425"/>
    <lineage>
        <taxon>Eukaryota</taxon>
        <taxon>Viridiplantae</taxon>
        <taxon>Streptophyta</taxon>
        <taxon>Embryophyta</taxon>
        <taxon>Tracheophyta</taxon>
        <taxon>Spermatophyta</taxon>
        <taxon>Magnoliopsida</taxon>
        <taxon>eudicotyledons</taxon>
        <taxon>Gunneridae</taxon>
        <taxon>Pentapetalae</taxon>
        <taxon>asterids</taxon>
        <taxon>lamiids</taxon>
        <taxon>Solanales</taxon>
        <taxon>Solanaceae</taxon>
        <taxon>Solanoideae</taxon>
        <taxon>Solaneae</taxon>
        <taxon>Solanum</taxon>
    </lineage>
</organism>
<sequence>METFSQDSLVALIAYDT</sequence>
<name>A0AAN8SXL3_SOLBU</name>
<accession>A0AAN8SXL3</accession>
<dbReference type="Proteomes" id="UP001371456">
    <property type="component" value="Unassembled WGS sequence"/>
</dbReference>
<protein>
    <submittedName>
        <fullName evidence="1">Uncharacterized protein</fullName>
    </submittedName>
</protein>